<name>A0A1H7U352_9HYPH</name>
<dbReference type="Pfam" id="PF03054">
    <property type="entry name" value="tRNA_Me_trans"/>
    <property type="match status" value="1"/>
</dbReference>
<keyword evidence="14" id="KW-1185">Reference proteome</keyword>
<dbReference type="GO" id="GO:0008168">
    <property type="term" value="F:methyltransferase activity"/>
    <property type="evidence" value="ECO:0007669"/>
    <property type="project" value="UniProtKB-KW"/>
</dbReference>
<keyword evidence="1 9" id="KW-0820">tRNA-binding</keyword>
<keyword evidence="7 9" id="KW-1015">Disulfide bond</keyword>
<comment type="catalytic activity">
    <reaction evidence="8 9">
        <text>S-sulfanyl-L-cysteinyl-[protein] + uridine(34) in tRNA + AH2 + ATP = 2-thiouridine(34) in tRNA + L-cysteinyl-[protein] + A + AMP + diphosphate + H(+)</text>
        <dbReference type="Rhea" id="RHEA:47032"/>
        <dbReference type="Rhea" id="RHEA-COMP:10131"/>
        <dbReference type="Rhea" id="RHEA-COMP:11726"/>
        <dbReference type="Rhea" id="RHEA-COMP:11727"/>
        <dbReference type="Rhea" id="RHEA-COMP:11728"/>
        <dbReference type="ChEBI" id="CHEBI:13193"/>
        <dbReference type="ChEBI" id="CHEBI:15378"/>
        <dbReference type="ChEBI" id="CHEBI:17499"/>
        <dbReference type="ChEBI" id="CHEBI:29950"/>
        <dbReference type="ChEBI" id="CHEBI:30616"/>
        <dbReference type="ChEBI" id="CHEBI:33019"/>
        <dbReference type="ChEBI" id="CHEBI:61963"/>
        <dbReference type="ChEBI" id="CHEBI:65315"/>
        <dbReference type="ChEBI" id="CHEBI:87170"/>
        <dbReference type="ChEBI" id="CHEBI:456215"/>
        <dbReference type="EC" id="2.8.1.13"/>
    </reaction>
</comment>
<dbReference type="AlphaFoldDB" id="A0A1H7U352"/>
<feature type="domain" description="tRNA-specific 2-thiouridylase MnmA-like central" evidence="12">
    <location>
        <begin position="259"/>
        <end position="312"/>
    </location>
</feature>
<dbReference type="CDD" id="cd01998">
    <property type="entry name" value="MnmA_TRMU-like"/>
    <property type="match status" value="1"/>
</dbReference>
<evidence type="ECO:0000259" key="11">
    <source>
        <dbReference type="Pfam" id="PF20258"/>
    </source>
</evidence>
<dbReference type="NCBIfam" id="NF001138">
    <property type="entry name" value="PRK00143.1"/>
    <property type="match status" value="1"/>
</dbReference>
<feature type="site" description="Interaction with tRNA" evidence="9">
    <location>
        <position position="168"/>
    </location>
</feature>
<evidence type="ECO:0000256" key="2">
    <source>
        <dbReference type="ARBA" id="ARBA00022679"/>
    </source>
</evidence>
<feature type="domain" description="tRNA-specific 2-thiouridylase MnmA-like C-terminal" evidence="11">
    <location>
        <begin position="325"/>
        <end position="402"/>
    </location>
</feature>
<feature type="binding site" evidence="9">
    <location>
        <position position="167"/>
    </location>
    <ligand>
        <name>ATP</name>
        <dbReference type="ChEBI" id="CHEBI:30616"/>
    </ligand>
</feature>
<evidence type="ECO:0000256" key="3">
    <source>
        <dbReference type="ARBA" id="ARBA00022694"/>
    </source>
</evidence>
<feature type="disulfide bond" description="Alternate" evidence="9">
    <location>
        <begin position="143"/>
        <end position="240"/>
    </location>
</feature>
<dbReference type="InterPro" id="IPR023382">
    <property type="entry name" value="MnmA-like_central_sf"/>
</dbReference>
<keyword evidence="3 9" id="KW-0819">tRNA processing</keyword>
<comment type="caution">
    <text evidence="9">Lacks conserved residue(s) required for the propagation of feature annotation.</text>
</comment>
<dbReference type="HAMAP" id="MF_00144">
    <property type="entry name" value="tRNA_thiouridyl_MnmA"/>
    <property type="match status" value="1"/>
</dbReference>
<dbReference type="PANTHER" id="PTHR11933:SF5">
    <property type="entry name" value="MITOCHONDRIAL TRNA-SPECIFIC 2-THIOURIDYLASE 1"/>
    <property type="match status" value="1"/>
</dbReference>
<keyword evidence="2 9" id="KW-0808">Transferase</keyword>
<evidence type="ECO:0000313" key="14">
    <source>
        <dbReference type="Proteomes" id="UP000199664"/>
    </source>
</evidence>
<feature type="binding site" evidence="9">
    <location>
        <position position="75"/>
    </location>
    <ligand>
        <name>ATP</name>
        <dbReference type="ChEBI" id="CHEBI:30616"/>
    </ligand>
</feature>
<dbReference type="FunFam" id="3.40.50.620:FF:000115">
    <property type="entry name" value="tRNA-specific 2-thiouridylase MnmA"/>
    <property type="match status" value="1"/>
</dbReference>
<evidence type="ECO:0000256" key="7">
    <source>
        <dbReference type="ARBA" id="ARBA00023157"/>
    </source>
</evidence>
<dbReference type="SUPFAM" id="SSF52402">
    <property type="entry name" value="Adenine nucleotide alpha hydrolases-like"/>
    <property type="match status" value="1"/>
</dbReference>
<evidence type="ECO:0000256" key="4">
    <source>
        <dbReference type="ARBA" id="ARBA00022741"/>
    </source>
</evidence>
<dbReference type="GO" id="GO:0005737">
    <property type="term" value="C:cytoplasm"/>
    <property type="evidence" value="ECO:0007669"/>
    <property type="project" value="UniProtKB-SubCell"/>
</dbReference>
<evidence type="ECO:0000256" key="9">
    <source>
        <dbReference type="HAMAP-Rule" id="MF_00144"/>
    </source>
</evidence>
<dbReference type="STRING" id="1036779.SAMN04515666_10695"/>
<feature type="region of interest" description="Disordered" evidence="10">
    <location>
        <begin position="1"/>
        <end position="25"/>
    </location>
</feature>
<evidence type="ECO:0000313" key="13">
    <source>
        <dbReference type="EMBL" id="SEL91215.1"/>
    </source>
</evidence>
<dbReference type="PANTHER" id="PTHR11933">
    <property type="entry name" value="TRNA 5-METHYLAMINOMETHYL-2-THIOURIDYLATE -METHYLTRANSFERASE"/>
    <property type="match status" value="1"/>
</dbReference>
<feature type="site" description="Interaction with tRNA" evidence="9">
    <location>
        <position position="382"/>
    </location>
</feature>
<keyword evidence="4 9" id="KW-0547">Nucleotide-binding</keyword>
<keyword evidence="5 9" id="KW-0067">ATP-binding</keyword>
<evidence type="ECO:0000256" key="1">
    <source>
        <dbReference type="ARBA" id="ARBA00022555"/>
    </source>
</evidence>
<keyword evidence="6 9" id="KW-0694">RNA-binding</keyword>
<dbReference type="GO" id="GO:0103016">
    <property type="term" value="F:tRNA-uridine 2-sulfurtransferase activity"/>
    <property type="evidence" value="ECO:0007669"/>
    <property type="project" value="UniProtKB-EC"/>
</dbReference>
<protein>
    <recommendedName>
        <fullName evidence="9">tRNA-specific 2-thiouridylase MnmA</fullName>
        <ecNumber evidence="9">2.8.1.13</ecNumber>
    </recommendedName>
</protein>
<keyword evidence="9" id="KW-0963">Cytoplasm</keyword>
<keyword evidence="13" id="KW-0489">Methyltransferase</keyword>
<dbReference type="InterPro" id="IPR046885">
    <property type="entry name" value="MnmA-like_C"/>
</dbReference>
<evidence type="ECO:0000256" key="10">
    <source>
        <dbReference type="SAM" id="MobiDB-lite"/>
    </source>
</evidence>
<dbReference type="InterPro" id="IPR046884">
    <property type="entry name" value="MnmA-like_central"/>
</dbReference>
<dbReference type="Gene3D" id="2.40.30.10">
    <property type="entry name" value="Translation factors"/>
    <property type="match status" value="1"/>
</dbReference>
<dbReference type="GO" id="GO:0000049">
    <property type="term" value="F:tRNA binding"/>
    <property type="evidence" value="ECO:0007669"/>
    <property type="project" value="UniProtKB-KW"/>
</dbReference>
<accession>A0A1H7U352</accession>
<dbReference type="EC" id="2.8.1.13" evidence="9"/>
<organism evidence="13 14">
    <name type="scientific">Bosea lupini</name>
    <dbReference type="NCBI Taxonomy" id="1036779"/>
    <lineage>
        <taxon>Bacteria</taxon>
        <taxon>Pseudomonadati</taxon>
        <taxon>Pseudomonadota</taxon>
        <taxon>Alphaproteobacteria</taxon>
        <taxon>Hyphomicrobiales</taxon>
        <taxon>Boseaceae</taxon>
        <taxon>Bosea</taxon>
    </lineage>
</organism>
<dbReference type="EMBL" id="FOAN01000006">
    <property type="protein sequence ID" value="SEL91215.1"/>
    <property type="molecule type" value="Genomic_DNA"/>
</dbReference>
<dbReference type="Gene3D" id="2.30.30.280">
    <property type="entry name" value="Adenine nucleotide alpha hydrolases-like domains"/>
    <property type="match status" value="1"/>
</dbReference>
<evidence type="ECO:0000256" key="8">
    <source>
        <dbReference type="ARBA" id="ARBA00051542"/>
    </source>
</evidence>
<dbReference type="Gene3D" id="3.40.50.620">
    <property type="entry name" value="HUPs"/>
    <property type="match status" value="1"/>
</dbReference>
<dbReference type="InterPro" id="IPR014729">
    <property type="entry name" value="Rossmann-like_a/b/a_fold"/>
</dbReference>
<reference evidence="14" key="1">
    <citation type="submission" date="2016-10" db="EMBL/GenBank/DDBJ databases">
        <authorList>
            <person name="Varghese N."/>
            <person name="Submissions S."/>
        </authorList>
    </citation>
    <scope>NUCLEOTIDE SEQUENCE [LARGE SCALE GENOMIC DNA]</scope>
    <source>
        <strain evidence="14">LMG 26383,CCUG 61248,R- 45681</strain>
    </source>
</reference>
<gene>
    <name evidence="9" type="primary">mnmA</name>
    <name evidence="13" type="ORF">SAMN04515666_10695</name>
</gene>
<comment type="subcellular location">
    <subcellularLocation>
        <location evidence="9">Cytoplasm</location>
    </subcellularLocation>
</comment>
<comment type="similarity">
    <text evidence="9">Belongs to the MnmA/TRMU family.</text>
</comment>
<dbReference type="GO" id="GO:0005524">
    <property type="term" value="F:ATP binding"/>
    <property type="evidence" value="ECO:0007669"/>
    <property type="project" value="UniProtKB-KW"/>
</dbReference>
<feature type="active site" description="Cysteine persulfide intermediate" evidence="9">
    <location>
        <position position="240"/>
    </location>
</feature>
<feature type="active site" description="Nucleophile" evidence="9">
    <location>
        <position position="143"/>
    </location>
</feature>
<dbReference type="FunFam" id="2.30.30.280:FF:000001">
    <property type="entry name" value="tRNA-specific 2-thiouridylase MnmA"/>
    <property type="match status" value="1"/>
</dbReference>
<evidence type="ECO:0000256" key="6">
    <source>
        <dbReference type="ARBA" id="ARBA00022884"/>
    </source>
</evidence>
<dbReference type="Pfam" id="PF20259">
    <property type="entry name" value="tRNA_Me_trans_M"/>
    <property type="match status" value="1"/>
</dbReference>
<dbReference type="GO" id="GO:0032259">
    <property type="term" value="P:methylation"/>
    <property type="evidence" value="ECO:0007669"/>
    <property type="project" value="UniProtKB-KW"/>
</dbReference>
<dbReference type="Proteomes" id="UP000199664">
    <property type="component" value="Unassembled WGS sequence"/>
</dbReference>
<feature type="region of interest" description="Interaction with tRNA" evidence="9">
    <location>
        <begin position="190"/>
        <end position="192"/>
    </location>
</feature>
<evidence type="ECO:0000259" key="12">
    <source>
        <dbReference type="Pfam" id="PF20259"/>
    </source>
</evidence>
<dbReference type="NCBIfam" id="TIGR00420">
    <property type="entry name" value="trmU"/>
    <property type="match status" value="1"/>
</dbReference>
<dbReference type="Pfam" id="PF20258">
    <property type="entry name" value="tRNA_Me_trans_C"/>
    <property type="match status" value="1"/>
</dbReference>
<feature type="binding site" evidence="9">
    <location>
        <begin position="49"/>
        <end position="56"/>
    </location>
    <ligand>
        <name>ATP</name>
        <dbReference type="ChEBI" id="CHEBI:30616"/>
    </ligand>
</feature>
<dbReference type="GO" id="GO:0002143">
    <property type="term" value="P:tRNA wobble position uridine thiolation"/>
    <property type="evidence" value="ECO:0007669"/>
    <property type="project" value="TreeGrafter"/>
</dbReference>
<proteinExistence type="inferred from homology"/>
<comment type="function">
    <text evidence="9">Catalyzes the 2-thiolation of uridine at the wobble position (U34) of tRNA, leading to the formation of s(2)U34.</text>
</comment>
<dbReference type="InterPro" id="IPR004506">
    <property type="entry name" value="MnmA-like"/>
</dbReference>
<sequence>MLARIYQNRYRAPKSSDASRPNPPGPLMTVSLNSLDIAKPPAATRVVAAMSGGVDSSVVAALLKRQGYDVVGVTLQLYDHGEAVHRAGACCAGQDIHDARRVAEAIGIPHYVLDYESRFRDAVIERFAESYLAGETPIPCVECNRTVKFRDLLGLARELGADALATGHYVASRDLGTGHRGLFRAADESRDQSYFLYATTQEQLDLLRFPLGGLDKVQTRALAAEFGLAIADKPDSQDICFVPNGRYAEVIERLKPGAARPGAIVHLDGRVLGEHEGVLRYTVGQRKGLGISGAEPLYVVALDAENARVIVGPREALSVSRVDLRDLNWIGDIALADLPPEGIEVAVRVRSTRAPREARLLADDKGVHVLLAQGEEGVSPGQACVIYDHAGSGARVLGGGVIMANRAPRPAPQPEPAYAIS</sequence>
<evidence type="ECO:0000256" key="5">
    <source>
        <dbReference type="ARBA" id="ARBA00022840"/>
    </source>
</evidence>